<keyword evidence="11" id="KW-0407">Ion channel</keyword>
<gene>
    <name evidence="13" type="primary">ybeH</name>
    <name evidence="13" type="ORF">LKE01_10100</name>
</gene>
<proteinExistence type="inferred from homology"/>
<keyword evidence="5" id="KW-0812">Transmembrane</keyword>
<protein>
    <submittedName>
        <fullName evidence="13">Membrane protein</fullName>
    </submittedName>
</protein>
<dbReference type="RefSeq" id="WP_054769120.1">
    <property type="nucleotide sequence ID" value="NZ_BJVK01000009.1"/>
</dbReference>
<keyword evidence="4" id="KW-0633">Potassium transport</keyword>
<comment type="caution">
    <text evidence="13">The sequence shown here is derived from an EMBL/GenBank/DDBJ whole genome shotgun (WGS) entry which is preliminary data.</text>
</comment>
<dbReference type="GO" id="GO:0005267">
    <property type="term" value="F:potassium channel activity"/>
    <property type="evidence" value="ECO:0007669"/>
    <property type="project" value="UniProtKB-KW"/>
</dbReference>
<dbReference type="GO" id="GO:0016020">
    <property type="term" value="C:membrane"/>
    <property type="evidence" value="ECO:0007669"/>
    <property type="project" value="UniProtKB-SubCell"/>
</dbReference>
<dbReference type="GeneID" id="71567378"/>
<evidence type="ECO:0000256" key="4">
    <source>
        <dbReference type="ARBA" id="ARBA00022538"/>
    </source>
</evidence>
<dbReference type="PANTHER" id="PTHR31462:SF5">
    <property type="entry name" value="ENDOSOMAL_LYSOSOMAL PROTON CHANNEL TMEM175"/>
    <property type="match status" value="1"/>
</dbReference>
<dbReference type="Proteomes" id="UP000321893">
    <property type="component" value="Unassembled WGS sequence"/>
</dbReference>
<evidence type="ECO:0000256" key="11">
    <source>
        <dbReference type="ARBA" id="ARBA00023303"/>
    </source>
</evidence>
<comment type="subcellular location">
    <subcellularLocation>
        <location evidence="1">Membrane</location>
        <topology evidence="1">Multi-pass membrane protein</topology>
    </subcellularLocation>
</comment>
<name>A0A511DTM5_LENKE</name>
<dbReference type="Pfam" id="PF06736">
    <property type="entry name" value="TMEM175"/>
    <property type="match status" value="1"/>
</dbReference>
<keyword evidence="9" id="KW-0406">Ion transport</keyword>
<organism evidence="13 14">
    <name type="scientific">Lentilactobacillus kefiri</name>
    <name type="common">Lactobacillus kefiri</name>
    <dbReference type="NCBI Taxonomy" id="33962"/>
    <lineage>
        <taxon>Bacteria</taxon>
        <taxon>Bacillati</taxon>
        <taxon>Bacillota</taxon>
        <taxon>Bacilli</taxon>
        <taxon>Lactobacillales</taxon>
        <taxon>Lactobacillaceae</taxon>
        <taxon>Lentilactobacillus</taxon>
    </lineage>
</organism>
<dbReference type="InterPro" id="IPR010617">
    <property type="entry name" value="TMEM175-like"/>
</dbReference>
<evidence type="ECO:0000256" key="7">
    <source>
        <dbReference type="ARBA" id="ARBA00022958"/>
    </source>
</evidence>
<keyword evidence="6" id="KW-0631">Potassium channel</keyword>
<keyword evidence="7" id="KW-0630">Potassium</keyword>
<dbReference type="GO" id="GO:0015252">
    <property type="term" value="F:proton channel activity"/>
    <property type="evidence" value="ECO:0007669"/>
    <property type="project" value="InterPro"/>
</dbReference>
<evidence type="ECO:0000256" key="6">
    <source>
        <dbReference type="ARBA" id="ARBA00022826"/>
    </source>
</evidence>
<keyword evidence="14" id="KW-1185">Reference proteome</keyword>
<evidence type="ECO:0000256" key="12">
    <source>
        <dbReference type="ARBA" id="ARBA00034430"/>
    </source>
</evidence>
<reference evidence="13" key="1">
    <citation type="submission" date="2019-07" db="EMBL/GenBank/DDBJ databases">
        <title>Whole genome shotgun sequence of Lactobacillus kefiri NBRC 15888.</title>
        <authorList>
            <person name="Hosoyama A."/>
            <person name="Uohara A."/>
            <person name="Ohji S."/>
            <person name="Ichikawa N."/>
        </authorList>
    </citation>
    <scope>NUCLEOTIDE SEQUENCE [LARGE SCALE GENOMIC DNA]</scope>
    <source>
        <strain evidence="13">NBRC 15888</strain>
    </source>
</reference>
<evidence type="ECO:0000256" key="9">
    <source>
        <dbReference type="ARBA" id="ARBA00023065"/>
    </source>
</evidence>
<keyword evidence="10" id="KW-0472">Membrane</keyword>
<evidence type="ECO:0000313" key="14">
    <source>
        <dbReference type="Proteomes" id="UP000321893"/>
    </source>
</evidence>
<evidence type="ECO:0000256" key="5">
    <source>
        <dbReference type="ARBA" id="ARBA00022692"/>
    </source>
</evidence>
<dbReference type="PANTHER" id="PTHR31462">
    <property type="entry name" value="ENDOSOMAL/LYSOSOMAL POTASSIUM CHANNEL TMEM175"/>
    <property type="match status" value="1"/>
</dbReference>
<evidence type="ECO:0000313" key="13">
    <source>
        <dbReference type="EMBL" id="GEL28190.1"/>
    </source>
</evidence>
<evidence type="ECO:0000256" key="8">
    <source>
        <dbReference type="ARBA" id="ARBA00022989"/>
    </source>
</evidence>
<evidence type="ECO:0000256" key="2">
    <source>
        <dbReference type="ARBA" id="ARBA00006920"/>
    </source>
</evidence>
<dbReference type="OrthoDB" id="7626281at2"/>
<evidence type="ECO:0000256" key="10">
    <source>
        <dbReference type="ARBA" id="ARBA00023136"/>
    </source>
</evidence>
<accession>A0A511DTM5</accession>
<evidence type="ECO:0000256" key="3">
    <source>
        <dbReference type="ARBA" id="ARBA00022448"/>
    </source>
</evidence>
<evidence type="ECO:0000256" key="1">
    <source>
        <dbReference type="ARBA" id="ARBA00004141"/>
    </source>
</evidence>
<sequence length="186" mass="21250">MNKPRLELFTDAIMAIAATIMVLELRVPKITSLSDLTSLWSVFLAYLVSFVLIYVVWYSHYKIFQKAKVISTATYAWNGVWLFFMTLTPFTTAWIGEFSNSMLPEITYSIILLLWSISFQLMNRQVRKDNPEMQKDPTSSLKFRLPLYGGILAALVVSFLVPILTLIIVGITTMSLAIPMMRGRHI</sequence>
<keyword evidence="3" id="KW-0813">Transport</keyword>
<keyword evidence="8" id="KW-1133">Transmembrane helix</keyword>
<dbReference type="EMBL" id="BJVK01000009">
    <property type="protein sequence ID" value="GEL28190.1"/>
    <property type="molecule type" value="Genomic_DNA"/>
</dbReference>
<comment type="similarity">
    <text evidence="2">Belongs to the TMEM175 family.</text>
</comment>
<comment type="catalytic activity">
    <reaction evidence="12">
        <text>K(+)(in) = K(+)(out)</text>
        <dbReference type="Rhea" id="RHEA:29463"/>
        <dbReference type="ChEBI" id="CHEBI:29103"/>
    </reaction>
</comment>
<dbReference type="AlphaFoldDB" id="A0A511DTM5"/>
<dbReference type="STRING" id="1423764.FC95_GL001310"/>